<dbReference type="InterPro" id="IPR000719">
    <property type="entry name" value="Prot_kinase_dom"/>
</dbReference>
<feature type="non-terminal residue" evidence="8">
    <location>
        <position position="320"/>
    </location>
</feature>
<dbReference type="GO" id="GO:0005737">
    <property type="term" value="C:cytoplasm"/>
    <property type="evidence" value="ECO:0007669"/>
    <property type="project" value="TreeGrafter"/>
</dbReference>
<dbReference type="GO" id="GO:0005634">
    <property type="term" value="C:nucleus"/>
    <property type="evidence" value="ECO:0007669"/>
    <property type="project" value="TreeGrafter"/>
</dbReference>
<dbReference type="GO" id="GO:0005524">
    <property type="term" value="F:ATP binding"/>
    <property type="evidence" value="ECO:0007669"/>
    <property type="project" value="UniProtKB-KW"/>
</dbReference>
<dbReference type="InterPro" id="IPR050591">
    <property type="entry name" value="GSK-3"/>
</dbReference>
<dbReference type="PANTHER" id="PTHR24057:SF0">
    <property type="entry name" value="PROTEIN KINASE SHAGGY-RELATED"/>
    <property type="match status" value="1"/>
</dbReference>
<dbReference type="GO" id="GO:0007165">
    <property type="term" value="P:signal transduction"/>
    <property type="evidence" value="ECO:0007669"/>
    <property type="project" value="TreeGrafter"/>
</dbReference>
<keyword evidence="3" id="KW-0808">Transferase</keyword>
<comment type="caution">
    <text evidence="8">The sequence shown here is derived from an EMBL/GenBank/DDBJ whole genome shotgun (WGS) entry which is preliminary data.</text>
</comment>
<evidence type="ECO:0000256" key="3">
    <source>
        <dbReference type="ARBA" id="ARBA00022679"/>
    </source>
</evidence>
<evidence type="ECO:0000259" key="7">
    <source>
        <dbReference type="PROSITE" id="PS50011"/>
    </source>
</evidence>
<dbReference type="EMBL" id="JAJJHW010001127">
    <property type="protein sequence ID" value="KAH8376637.1"/>
    <property type="molecule type" value="Genomic_DNA"/>
</dbReference>
<accession>A0AAD4PMN7</accession>
<name>A0AAD4PMN7_9MUSC</name>
<evidence type="ECO:0000313" key="9">
    <source>
        <dbReference type="Proteomes" id="UP001200034"/>
    </source>
</evidence>
<dbReference type="SUPFAM" id="SSF56112">
    <property type="entry name" value="Protein kinase-like (PK-like)"/>
    <property type="match status" value="1"/>
</dbReference>
<comment type="similarity">
    <text evidence="1">Belongs to the protein kinase superfamily. CMGC Ser/Thr protein kinase family. GSK-3 subfamily.</text>
</comment>
<sequence length="320" mass="35749">PGLTSVTVHHPIAVGSFGVMYAACLNKTQRAVALKQVLLDPLNREVDILNRLKGHCNIVQLHMNLVVYLGEKEDRYSLLALEPMPMSLLEYICEQQQRYMPQIYVRIVAYQLFRGLAFVHSHGICHSDVNPENLQIDPLTMNLRLSNFSSAIFLGQPQVSPRSNSGTSRLYRAPELFGDCAFYSTAVDIWSAGCVLAEIISGKPLFEQFSNDAEQLLQFVLVLGTFGLDEAVRMKEASGISEVIIETRANWQLLLNTEVPSDLQQLLNQCLVYDAGARIPPLVACAHGAFDELRTMELQRSRMPNGAALPPLFNFSEHEM</sequence>
<dbReference type="PROSITE" id="PS50011">
    <property type="entry name" value="PROTEIN_KINASE_DOM"/>
    <property type="match status" value="1"/>
</dbReference>
<dbReference type="Gene3D" id="1.10.510.10">
    <property type="entry name" value="Transferase(Phosphotransferase) domain 1"/>
    <property type="match status" value="1"/>
</dbReference>
<organism evidence="8 9">
    <name type="scientific">Drosophila rubida</name>
    <dbReference type="NCBI Taxonomy" id="30044"/>
    <lineage>
        <taxon>Eukaryota</taxon>
        <taxon>Metazoa</taxon>
        <taxon>Ecdysozoa</taxon>
        <taxon>Arthropoda</taxon>
        <taxon>Hexapoda</taxon>
        <taxon>Insecta</taxon>
        <taxon>Pterygota</taxon>
        <taxon>Neoptera</taxon>
        <taxon>Endopterygota</taxon>
        <taxon>Diptera</taxon>
        <taxon>Brachycera</taxon>
        <taxon>Muscomorpha</taxon>
        <taxon>Ephydroidea</taxon>
        <taxon>Drosophilidae</taxon>
        <taxon>Drosophila</taxon>
    </lineage>
</organism>
<dbReference type="GO" id="GO:0004674">
    <property type="term" value="F:protein serine/threonine kinase activity"/>
    <property type="evidence" value="ECO:0007669"/>
    <property type="project" value="UniProtKB-KW"/>
</dbReference>
<dbReference type="PANTHER" id="PTHR24057">
    <property type="entry name" value="GLYCOGEN SYNTHASE KINASE-3 ALPHA"/>
    <property type="match status" value="1"/>
</dbReference>
<keyword evidence="6" id="KW-0067">ATP-binding</keyword>
<evidence type="ECO:0000256" key="5">
    <source>
        <dbReference type="ARBA" id="ARBA00022777"/>
    </source>
</evidence>
<evidence type="ECO:0000256" key="6">
    <source>
        <dbReference type="ARBA" id="ARBA00022840"/>
    </source>
</evidence>
<dbReference type="InterPro" id="IPR011009">
    <property type="entry name" value="Kinase-like_dom_sf"/>
</dbReference>
<feature type="domain" description="Protein kinase" evidence="7">
    <location>
        <begin position="6"/>
        <end position="290"/>
    </location>
</feature>
<dbReference type="Gene3D" id="3.30.200.20">
    <property type="entry name" value="Phosphorylase Kinase, domain 1"/>
    <property type="match status" value="1"/>
</dbReference>
<evidence type="ECO:0000256" key="1">
    <source>
        <dbReference type="ARBA" id="ARBA00005527"/>
    </source>
</evidence>
<evidence type="ECO:0000256" key="4">
    <source>
        <dbReference type="ARBA" id="ARBA00022741"/>
    </source>
</evidence>
<gene>
    <name evidence="8" type="ORF">KR093_000545</name>
</gene>
<keyword evidence="4" id="KW-0547">Nucleotide-binding</keyword>
<evidence type="ECO:0000313" key="8">
    <source>
        <dbReference type="EMBL" id="KAH8376637.1"/>
    </source>
</evidence>
<feature type="non-terminal residue" evidence="8">
    <location>
        <position position="1"/>
    </location>
</feature>
<keyword evidence="9" id="KW-1185">Reference proteome</keyword>
<dbReference type="Proteomes" id="UP001200034">
    <property type="component" value="Unassembled WGS sequence"/>
</dbReference>
<proteinExistence type="inferred from homology"/>
<keyword evidence="2" id="KW-0723">Serine/threonine-protein kinase</keyword>
<dbReference type="GO" id="GO:0030154">
    <property type="term" value="P:cell differentiation"/>
    <property type="evidence" value="ECO:0007669"/>
    <property type="project" value="TreeGrafter"/>
</dbReference>
<dbReference type="AlphaFoldDB" id="A0AAD4PMN7"/>
<reference evidence="8" key="1">
    <citation type="journal article" date="2021" name="Mol. Ecol. Resour.">
        <title>Phylogenomic analyses of the genus Drosophila reveals genomic signals of climate adaptation.</title>
        <authorList>
            <person name="Li F."/>
            <person name="Rane R.V."/>
            <person name="Luria V."/>
            <person name="Xiong Z."/>
            <person name="Chen J."/>
            <person name="Li Z."/>
            <person name="Catullo R.A."/>
            <person name="Griffin P.C."/>
            <person name="Schiffer M."/>
            <person name="Pearce S."/>
            <person name="Lee S.F."/>
            <person name="McElroy K."/>
            <person name="Stocker A."/>
            <person name="Shirriffs J."/>
            <person name="Cockerell F."/>
            <person name="Coppin C."/>
            <person name="Sgro C.M."/>
            <person name="Karger A."/>
            <person name="Cain J.W."/>
            <person name="Weber J.A."/>
            <person name="Santpere G."/>
            <person name="Kirschner M.W."/>
            <person name="Hoffmann A.A."/>
            <person name="Oakeshott J.G."/>
            <person name="Zhang G."/>
        </authorList>
    </citation>
    <scope>NUCLEOTIDE SEQUENCE</scope>
    <source>
        <strain evidence="8">BGI-SZ-2011g</strain>
    </source>
</reference>
<dbReference type="Pfam" id="PF00069">
    <property type="entry name" value="Pkinase"/>
    <property type="match status" value="1"/>
</dbReference>
<protein>
    <recommendedName>
        <fullName evidence="7">Protein kinase domain-containing protein</fullName>
    </recommendedName>
</protein>
<evidence type="ECO:0000256" key="2">
    <source>
        <dbReference type="ARBA" id="ARBA00022527"/>
    </source>
</evidence>
<keyword evidence="5" id="KW-0418">Kinase</keyword>